<evidence type="ECO:0000313" key="4">
    <source>
        <dbReference type="Proteomes" id="UP000095287"/>
    </source>
</evidence>
<evidence type="ECO:0000256" key="1">
    <source>
        <dbReference type="ARBA" id="ARBA00004123"/>
    </source>
</evidence>
<dbReference type="PROSITE" id="PS50071">
    <property type="entry name" value="HOMEOBOX_2"/>
    <property type="match status" value="1"/>
</dbReference>
<comment type="subcellular location">
    <subcellularLocation>
        <location evidence="1 2">Nucleus</location>
    </subcellularLocation>
</comment>
<dbReference type="CDD" id="cd00086">
    <property type="entry name" value="homeodomain"/>
    <property type="match status" value="1"/>
</dbReference>
<dbReference type="AlphaFoldDB" id="A0A1I7Z8B0"/>
<dbReference type="Proteomes" id="UP000095287">
    <property type="component" value="Unplaced"/>
</dbReference>
<dbReference type="SUPFAM" id="SSF46689">
    <property type="entry name" value="Homeodomain-like"/>
    <property type="match status" value="1"/>
</dbReference>
<accession>A0A1I7Z8B0</accession>
<proteinExistence type="predicted"/>
<keyword evidence="2" id="KW-0238">DNA-binding</keyword>
<evidence type="ECO:0000313" key="5">
    <source>
        <dbReference type="WBParaSite" id="L893_g23784.t1"/>
    </source>
</evidence>
<evidence type="ECO:0000256" key="2">
    <source>
        <dbReference type="PROSITE-ProRule" id="PRU00108"/>
    </source>
</evidence>
<keyword evidence="2" id="KW-0371">Homeobox</keyword>
<evidence type="ECO:0000259" key="3">
    <source>
        <dbReference type="PROSITE" id="PS50071"/>
    </source>
</evidence>
<protein>
    <submittedName>
        <fullName evidence="5">Homeobox domain-containing protein</fullName>
    </submittedName>
</protein>
<feature type="DNA-binding region" description="Homeobox" evidence="2">
    <location>
        <begin position="3"/>
        <end position="39"/>
    </location>
</feature>
<name>A0A1I7Z8B0_9BILA</name>
<dbReference type="WBParaSite" id="L893_g23784.t1">
    <property type="protein sequence ID" value="L893_g23784.t1"/>
    <property type="gene ID" value="L893_g23784"/>
</dbReference>
<dbReference type="GO" id="GO:0003677">
    <property type="term" value="F:DNA binding"/>
    <property type="evidence" value="ECO:0007669"/>
    <property type="project" value="UniProtKB-UniRule"/>
</dbReference>
<reference evidence="5" key="1">
    <citation type="submission" date="2016-11" db="UniProtKB">
        <authorList>
            <consortium name="WormBaseParasite"/>
        </authorList>
    </citation>
    <scope>IDENTIFICATION</scope>
</reference>
<feature type="domain" description="Homeobox" evidence="3">
    <location>
        <begin position="1"/>
        <end position="38"/>
    </location>
</feature>
<dbReference type="GO" id="GO:0005634">
    <property type="term" value="C:nucleus"/>
    <property type="evidence" value="ECO:0007669"/>
    <property type="project" value="UniProtKB-SubCell"/>
</dbReference>
<keyword evidence="4" id="KW-1185">Reference proteome</keyword>
<organism evidence="4 5">
    <name type="scientific">Steinernema glaseri</name>
    <dbReference type="NCBI Taxonomy" id="37863"/>
    <lineage>
        <taxon>Eukaryota</taxon>
        <taxon>Metazoa</taxon>
        <taxon>Ecdysozoa</taxon>
        <taxon>Nematoda</taxon>
        <taxon>Chromadorea</taxon>
        <taxon>Rhabditida</taxon>
        <taxon>Tylenchina</taxon>
        <taxon>Panagrolaimomorpha</taxon>
        <taxon>Strongyloidoidea</taxon>
        <taxon>Steinernematidae</taxon>
        <taxon>Steinernema</taxon>
    </lineage>
</organism>
<dbReference type="InterPro" id="IPR001356">
    <property type="entry name" value="HD"/>
</dbReference>
<dbReference type="InterPro" id="IPR009057">
    <property type="entry name" value="Homeodomain-like_sf"/>
</dbReference>
<dbReference type="Gene3D" id="1.10.10.60">
    <property type="entry name" value="Homeodomain-like"/>
    <property type="match status" value="1"/>
</dbReference>
<sequence length="77" mass="9119">MLAQHARFWTYDPTKSQRDNVYHVKTWFQNRRAKWRRIRKDGEDDEDIVSNGASRSMASYGIAHRNTYSPFCARLGP</sequence>
<keyword evidence="2" id="KW-0539">Nucleus</keyword>